<organism evidence="1 2">
    <name type="scientific">Plebeiibacterium sediminum</name>
    <dbReference type="NCBI Taxonomy" id="2992112"/>
    <lineage>
        <taxon>Bacteria</taxon>
        <taxon>Pseudomonadati</taxon>
        <taxon>Bacteroidota</taxon>
        <taxon>Bacteroidia</taxon>
        <taxon>Marinilabiliales</taxon>
        <taxon>Marinilabiliaceae</taxon>
        <taxon>Plebeiibacterium</taxon>
    </lineage>
</organism>
<keyword evidence="2" id="KW-1185">Reference proteome</keyword>
<protein>
    <submittedName>
        <fullName evidence="1">Uncharacterized protein</fullName>
    </submittedName>
</protein>
<dbReference type="Proteomes" id="UP001209229">
    <property type="component" value="Unassembled WGS sequence"/>
</dbReference>
<reference evidence="1" key="1">
    <citation type="submission" date="2022-10" db="EMBL/GenBank/DDBJ databases">
        <authorList>
            <person name="Yu W.X."/>
        </authorList>
    </citation>
    <scope>NUCLEOTIDE SEQUENCE</scope>
    <source>
        <strain evidence="1">AAT</strain>
    </source>
</reference>
<name>A0AAE3M1B9_9BACT</name>
<comment type="caution">
    <text evidence="1">The sequence shown here is derived from an EMBL/GenBank/DDBJ whole genome shotgun (WGS) entry which is preliminary data.</text>
</comment>
<gene>
    <name evidence="1" type="ORF">OM075_00555</name>
</gene>
<dbReference type="EMBL" id="JAPDPJ010000001">
    <property type="protein sequence ID" value="MCW3784930.1"/>
    <property type="molecule type" value="Genomic_DNA"/>
</dbReference>
<evidence type="ECO:0000313" key="2">
    <source>
        <dbReference type="Proteomes" id="UP001209229"/>
    </source>
</evidence>
<dbReference type="AlphaFoldDB" id="A0AAE3M1B9"/>
<evidence type="ECO:0000313" key="1">
    <source>
        <dbReference type="EMBL" id="MCW3784930.1"/>
    </source>
</evidence>
<sequence length="183" mass="21114">MNDQLILDLITYFTKFPALDGVLKCFNRKSSSISGYDALRTQLQNLEVHSLQQDIKDFVIGVNEDVVTRAISDINNIYMFVDYGSIDIDRDNLMRENGSFNIAVTVAMPYHKNELDCMEDMLIAKQTLDLIKAVRDQMKEDQKCNPFVKTLSFPQEIAPWYSRLFHNSTGWTMVFQKQGIELV</sequence>
<proteinExistence type="predicted"/>
<accession>A0AAE3M1B9</accession>
<dbReference type="RefSeq" id="WP_301188501.1">
    <property type="nucleotide sequence ID" value="NZ_JAPDPJ010000001.1"/>
</dbReference>